<organism evidence="1 2">
    <name type="scientific">Vaccinium darrowii</name>
    <dbReference type="NCBI Taxonomy" id="229202"/>
    <lineage>
        <taxon>Eukaryota</taxon>
        <taxon>Viridiplantae</taxon>
        <taxon>Streptophyta</taxon>
        <taxon>Embryophyta</taxon>
        <taxon>Tracheophyta</taxon>
        <taxon>Spermatophyta</taxon>
        <taxon>Magnoliopsida</taxon>
        <taxon>eudicotyledons</taxon>
        <taxon>Gunneridae</taxon>
        <taxon>Pentapetalae</taxon>
        <taxon>asterids</taxon>
        <taxon>Ericales</taxon>
        <taxon>Ericaceae</taxon>
        <taxon>Vaccinioideae</taxon>
        <taxon>Vaccinieae</taxon>
        <taxon>Vaccinium</taxon>
    </lineage>
</organism>
<dbReference type="EMBL" id="CM037151">
    <property type="protein sequence ID" value="KAH7842338.1"/>
    <property type="molecule type" value="Genomic_DNA"/>
</dbReference>
<dbReference type="Proteomes" id="UP000828048">
    <property type="component" value="Chromosome 1"/>
</dbReference>
<sequence>MGTHKASGAITANIPLIKATRVAKNAFWSSRELRLANSNLSRFSAIIAHMSKNITAMEQHIAMLSAKMNTLSEAFFTRTATPKLSGLAPNPPGIVNAAAKVTVARSVATRVMKIQVGDHNGNLFDHRWIPKSGVDHPKQSTSGPPSYADILRGGSKVTRPKLVGGIETDVDWLRKSAVGRLINYCDVNKLQDLLISNGIWDAHVRSIGGLNVLISFDSVELLNSFLLDKDNLLPKWFSTVEAWNNQTIKASRCVWISCYGVPLKAWCSSTFIEIGKLWGDVISLDEMTENLFAFDKGRMLLLTDFLDCINEVVDVVINGATYPVKVVEDPMAETSLENRVFSSVKIKKGNSNDGKEGIIQIDPGDDTPDDFDVHEVQDEGIGGELKADMLDVELAFKQDNFVEEDEFYVDPTRTVPGTNLNEDGQHDSFNPDEEKSIFSPGLDSLVEDSEGPFQEVIQEYVSDNNESISNSSLSLDSFVQESVSPVQGESEQSDTGTEAQSIESNEDERPELIMRQQEIERDILLTDGPFLLESNCHFRPSQLEGIDLHVELFPSNGEILGRSKRIEDGTSGSEDQIDDSADNQDVEGYVSDTPDQEERIIAKELKDTTSVGTTLGIDFDEMDVRRMKKVIEEEFYNSTLLHRNNRFAPLRRKKYSK</sequence>
<reference evidence="1 2" key="1">
    <citation type="journal article" date="2021" name="Hortic Res">
        <title>High-quality reference genome and annotation aids understanding of berry development for evergreen blueberry (Vaccinium darrowii).</title>
        <authorList>
            <person name="Yu J."/>
            <person name="Hulse-Kemp A.M."/>
            <person name="Babiker E."/>
            <person name="Staton M."/>
        </authorList>
    </citation>
    <scope>NUCLEOTIDE SEQUENCE [LARGE SCALE GENOMIC DNA]</scope>
    <source>
        <strain evidence="2">cv. NJ 8807/NJ 8810</strain>
        <tissue evidence="1">Young leaf</tissue>
    </source>
</reference>
<evidence type="ECO:0000313" key="1">
    <source>
        <dbReference type="EMBL" id="KAH7842338.1"/>
    </source>
</evidence>
<accession>A0ACB7XN91</accession>
<gene>
    <name evidence="1" type="ORF">Vadar_004095</name>
</gene>
<evidence type="ECO:0000313" key="2">
    <source>
        <dbReference type="Proteomes" id="UP000828048"/>
    </source>
</evidence>
<keyword evidence="2" id="KW-1185">Reference proteome</keyword>
<name>A0ACB7XN91_9ERIC</name>
<comment type="caution">
    <text evidence="1">The sequence shown here is derived from an EMBL/GenBank/DDBJ whole genome shotgun (WGS) entry which is preliminary data.</text>
</comment>
<protein>
    <submittedName>
        <fullName evidence="1">Uncharacterized protein</fullName>
    </submittedName>
</protein>
<proteinExistence type="predicted"/>